<sequence>MNGLQNRNAYTEHPLISREQTYVLERKLVTIHSEDRDVCSWPHSSYFEITLPQQLTNVQSIRLIESNFPSVNNVFTNSNQNTKLTFTLTSGSYVGTYTIIIDEGFYSPFQLANELTNKMNQAVSISPLYTEFVVIYNEVNQKIWFGNNIDPFELNFDVKESYYDTSTTANQYENCRVLPPNELSSCMNTKWGLPYYIGFNRDSYVSTIAANGLNFEYKKLTEPDYNWLSPNGYYVTAPNVVSVFGETVFYMDLFNYNDMDELMPYPRRTNATSNNSYGGRVDAAFAKIPILGIPVSQYFDSRNSMLQNMSQFFPPIERVSKVKIRLRYHDGRLVDFSNCDFNFTLEFDCYRDEMARDLRLRIPAQYRM</sequence>
<dbReference type="EMBL" id="MN738959">
    <property type="protein sequence ID" value="QHT33158.1"/>
    <property type="molecule type" value="Genomic_DNA"/>
</dbReference>
<name>A0A6C0EVW8_9ZZZZ</name>
<proteinExistence type="predicted"/>
<dbReference type="AlphaFoldDB" id="A0A6C0EVW8"/>
<organism evidence="1">
    <name type="scientific">viral metagenome</name>
    <dbReference type="NCBI Taxonomy" id="1070528"/>
    <lineage>
        <taxon>unclassified sequences</taxon>
        <taxon>metagenomes</taxon>
        <taxon>organismal metagenomes</taxon>
    </lineage>
</organism>
<protein>
    <submittedName>
        <fullName evidence="1">Uncharacterized protein</fullName>
    </submittedName>
</protein>
<accession>A0A6C0EVW8</accession>
<evidence type="ECO:0000313" key="1">
    <source>
        <dbReference type="EMBL" id="QHT33158.1"/>
    </source>
</evidence>
<reference evidence="1" key="1">
    <citation type="journal article" date="2020" name="Nature">
        <title>Giant virus diversity and host interactions through global metagenomics.</title>
        <authorList>
            <person name="Schulz F."/>
            <person name="Roux S."/>
            <person name="Paez-Espino D."/>
            <person name="Jungbluth S."/>
            <person name="Walsh D.A."/>
            <person name="Denef V.J."/>
            <person name="McMahon K.D."/>
            <person name="Konstantinidis K.T."/>
            <person name="Eloe-Fadrosh E.A."/>
            <person name="Kyrpides N.C."/>
            <person name="Woyke T."/>
        </authorList>
    </citation>
    <scope>NUCLEOTIDE SEQUENCE</scope>
    <source>
        <strain evidence="1">GVMAG-M-3300009161-34</strain>
    </source>
</reference>